<dbReference type="Pfam" id="PF01475">
    <property type="entry name" value="FUR"/>
    <property type="match status" value="1"/>
</dbReference>
<dbReference type="InterPro" id="IPR002481">
    <property type="entry name" value="FUR"/>
</dbReference>
<proteinExistence type="predicted"/>
<dbReference type="AlphaFoldDB" id="A0A378FYD4"/>
<dbReference type="Proteomes" id="UP000255167">
    <property type="component" value="Unassembled WGS sequence"/>
</dbReference>
<protein>
    <submittedName>
        <fullName evidence="2">Uncharacterized protein</fullName>
    </submittedName>
</protein>
<sequence length="118" mass="13536">MTTPVAKTYDWKQTLRTHGLRATPSTLATLQCLEHASQAMSHDDLTQQLGEQAPDRVTLYRILERLMQVSIVQRYTDSARTQRFALTQRAAVGLLNAITAIMLFLLSRIQPWKRPLNW</sequence>
<keyword evidence="1" id="KW-1133">Transmembrane helix</keyword>
<name>A0A378FYD4_KLEPN</name>
<dbReference type="InterPro" id="IPR036390">
    <property type="entry name" value="WH_DNA-bd_sf"/>
</dbReference>
<keyword evidence="1" id="KW-0812">Transmembrane</keyword>
<dbReference type="GO" id="GO:0003700">
    <property type="term" value="F:DNA-binding transcription factor activity"/>
    <property type="evidence" value="ECO:0007669"/>
    <property type="project" value="InterPro"/>
</dbReference>
<dbReference type="Gene3D" id="1.10.10.10">
    <property type="entry name" value="Winged helix-like DNA-binding domain superfamily/Winged helix DNA-binding domain"/>
    <property type="match status" value="1"/>
</dbReference>
<gene>
    <name evidence="2" type="ORF">NCTC9617_06453</name>
</gene>
<keyword evidence="1" id="KW-0472">Membrane</keyword>
<reference evidence="2 3" key="1">
    <citation type="submission" date="2018-06" db="EMBL/GenBank/DDBJ databases">
        <authorList>
            <consortium name="Pathogen Informatics"/>
            <person name="Doyle S."/>
        </authorList>
    </citation>
    <scope>NUCLEOTIDE SEQUENCE [LARGE SCALE GENOMIC DNA]</scope>
    <source>
        <strain evidence="2 3">NCTC9617</strain>
    </source>
</reference>
<dbReference type="InterPro" id="IPR036388">
    <property type="entry name" value="WH-like_DNA-bd_sf"/>
</dbReference>
<dbReference type="SUPFAM" id="SSF46785">
    <property type="entry name" value="Winged helix' DNA-binding domain"/>
    <property type="match status" value="1"/>
</dbReference>
<evidence type="ECO:0000256" key="1">
    <source>
        <dbReference type="SAM" id="Phobius"/>
    </source>
</evidence>
<feature type="transmembrane region" description="Helical" evidence="1">
    <location>
        <begin position="90"/>
        <end position="109"/>
    </location>
</feature>
<dbReference type="EMBL" id="UGNC01000005">
    <property type="protein sequence ID" value="STW49807.1"/>
    <property type="molecule type" value="Genomic_DNA"/>
</dbReference>
<evidence type="ECO:0000313" key="2">
    <source>
        <dbReference type="EMBL" id="STW49807.1"/>
    </source>
</evidence>
<evidence type="ECO:0000313" key="3">
    <source>
        <dbReference type="Proteomes" id="UP000255167"/>
    </source>
</evidence>
<accession>A0A378FYD4</accession>
<organism evidence="2 3">
    <name type="scientific">Klebsiella pneumoniae</name>
    <dbReference type="NCBI Taxonomy" id="573"/>
    <lineage>
        <taxon>Bacteria</taxon>
        <taxon>Pseudomonadati</taxon>
        <taxon>Pseudomonadota</taxon>
        <taxon>Gammaproteobacteria</taxon>
        <taxon>Enterobacterales</taxon>
        <taxon>Enterobacteriaceae</taxon>
        <taxon>Klebsiella/Raoultella group</taxon>
        <taxon>Klebsiella</taxon>
        <taxon>Klebsiella pneumoniae complex</taxon>
    </lineage>
</organism>